<feature type="region of interest" description="Disordered" evidence="1">
    <location>
        <begin position="350"/>
        <end position="380"/>
    </location>
</feature>
<dbReference type="SUPFAM" id="SSF141130">
    <property type="entry name" value="Acetamidase/Formamidase-like"/>
    <property type="match status" value="1"/>
</dbReference>
<dbReference type="PANTHER" id="PTHR31891">
    <property type="entry name" value="FORMAMIDASE C869.04-RELATED"/>
    <property type="match status" value="1"/>
</dbReference>
<proteinExistence type="predicted"/>
<dbReference type="EMBL" id="CADCVP010000108">
    <property type="protein sequence ID" value="CAA9483662.1"/>
    <property type="molecule type" value="Genomic_DNA"/>
</dbReference>
<dbReference type="Gene3D" id="2.60.120.580">
    <property type="entry name" value="Acetamidase/Formamidase-like domains"/>
    <property type="match status" value="2"/>
</dbReference>
<name>A0A6J4RWN1_9ACTN</name>
<dbReference type="Gene3D" id="3.10.28.20">
    <property type="entry name" value="Acetamidase/Formamidase-like domains"/>
    <property type="match status" value="1"/>
</dbReference>
<evidence type="ECO:0000313" key="2">
    <source>
        <dbReference type="EMBL" id="CAA9483662.1"/>
    </source>
</evidence>
<dbReference type="InterPro" id="IPR004304">
    <property type="entry name" value="FmdA_AmdA"/>
</dbReference>
<organism evidence="2">
    <name type="scientific">uncultured Solirubrobacteraceae bacterium</name>
    <dbReference type="NCBI Taxonomy" id="1162706"/>
    <lineage>
        <taxon>Bacteria</taxon>
        <taxon>Bacillati</taxon>
        <taxon>Actinomycetota</taxon>
        <taxon>Thermoleophilia</taxon>
        <taxon>Solirubrobacterales</taxon>
        <taxon>Solirubrobacteraceae</taxon>
        <taxon>environmental samples</taxon>
    </lineage>
</organism>
<dbReference type="AlphaFoldDB" id="A0A6J4RWN1"/>
<protein>
    <submittedName>
        <fullName evidence="2">Bll3346 protein</fullName>
    </submittedName>
</protein>
<evidence type="ECO:0000256" key="1">
    <source>
        <dbReference type="SAM" id="MobiDB-lite"/>
    </source>
</evidence>
<dbReference type="PANTHER" id="PTHR31891:SF1">
    <property type="entry name" value="FORMAMIDASE C869.04-RELATED"/>
    <property type="match status" value="1"/>
</dbReference>
<sequence length="380" mass="41631">MVRTTDESWSREDLQSHLIRATPDTVQWGAFDASVAPVERVSSGDIVRIECLAHHAGDAPDLMMDEGVKAVYDGIPREKRGPGVHIVTGPVYVEGARPGDTLECRVLKLEPRLPFGSNFSANWGLLFDEFDQREHVVIYEADVDANVARAVFQYPFPNGPLPYTGFITEPGSVERLPALRNVTIPLRLHMGTAGVAPAEEGPVSTIPPGRHGGNVDNREFLVGTAMYYPVFHEGALFWAGDSHFAQGDGEVNGTGIEAHVNATLQLIVHKDMPITTPLLETPDRWICHGFDEDLDEAVRQAVLETIGFLTRRWEISREEAYSVVGLAGDLRVTQVVDGVKGAHMAIRKDCFRGTPGGEPSAPGHADAAERPHVYPAQRHR</sequence>
<reference evidence="2" key="1">
    <citation type="submission" date="2020-02" db="EMBL/GenBank/DDBJ databases">
        <authorList>
            <person name="Meier V. D."/>
        </authorList>
    </citation>
    <scope>NUCLEOTIDE SEQUENCE</scope>
    <source>
        <strain evidence="2">AVDCRST_MAG69</strain>
    </source>
</reference>
<gene>
    <name evidence="2" type="ORF">AVDCRST_MAG69-931</name>
</gene>
<accession>A0A6J4RWN1</accession>
<dbReference type="GO" id="GO:0016811">
    <property type="term" value="F:hydrolase activity, acting on carbon-nitrogen (but not peptide) bonds, in linear amides"/>
    <property type="evidence" value="ECO:0007669"/>
    <property type="project" value="InterPro"/>
</dbReference>
<dbReference type="Pfam" id="PF03069">
    <property type="entry name" value="FmdA_AmdA"/>
    <property type="match status" value="1"/>
</dbReference>